<dbReference type="InterPro" id="IPR001584">
    <property type="entry name" value="Integrase_cat-core"/>
</dbReference>
<dbReference type="SUPFAM" id="SSF50630">
    <property type="entry name" value="Acid proteases"/>
    <property type="match status" value="1"/>
</dbReference>
<dbReference type="SUPFAM" id="SSF56672">
    <property type="entry name" value="DNA/RNA polymerases"/>
    <property type="match status" value="1"/>
</dbReference>
<comment type="caution">
    <text evidence="4">The sequence shown here is derived from an EMBL/GenBank/DDBJ whole genome shotgun (WGS) entry which is preliminary data.</text>
</comment>
<feature type="compositionally biased region" description="Basic and acidic residues" evidence="2">
    <location>
        <begin position="1312"/>
        <end position="1339"/>
    </location>
</feature>
<organism evidence="4 5">
    <name type="scientific">Synaphobranchus kaupii</name>
    <name type="common">Kaup's arrowtooth eel</name>
    <dbReference type="NCBI Taxonomy" id="118154"/>
    <lineage>
        <taxon>Eukaryota</taxon>
        <taxon>Metazoa</taxon>
        <taxon>Chordata</taxon>
        <taxon>Craniata</taxon>
        <taxon>Vertebrata</taxon>
        <taxon>Euteleostomi</taxon>
        <taxon>Actinopterygii</taxon>
        <taxon>Neopterygii</taxon>
        <taxon>Teleostei</taxon>
        <taxon>Anguilliformes</taxon>
        <taxon>Synaphobranchidae</taxon>
        <taxon>Synaphobranchus</taxon>
    </lineage>
</organism>
<proteinExistence type="predicted"/>
<feature type="compositionally biased region" description="Polar residues" evidence="2">
    <location>
        <begin position="1242"/>
        <end position="1255"/>
    </location>
</feature>
<dbReference type="PANTHER" id="PTHR37984:SF15">
    <property type="entry name" value="INTEGRASE CATALYTIC DOMAIN-CONTAINING PROTEIN"/>
    <property type="match status" value="1"/>
</dbReference>
<dbReference type="SUPFAM" id="SSF53098">
    <property type="entry name" value="Ribonuclease H-like"/>
    <property type="match status" value="1"/>
</dbReference>
<name>A0A9Q1E7Z3_SYNKA</name>
<dbReference type="OrthoDB" id="8948897at2759"/>
<dbReference type="InterPro" id="IPR050951">
    <property type="entry name" value="Retrovirus_Pol_polyprotein"/>
</dbReference>
<dbReference type="InterPro" id="IPR021109">
    <property type="entry name" value="Peptidase_aspartic_dom_sf"/>
</dbReference>
<feature type="region of interest" description="Disordered" evidence="2">
    <location>
        <begin position="194"/>
        <end position="215"/>
    </location>
</feature>
<feature type="compositionally biased region" description="Polar residues" evidence="2">
    <location>
        <begin position="1289"/>
        <end position="1311"/>
    </location>
</feature>
<dbReference type="GO" id="GO:0016779">
    <property type="term" value="F:nucleotidyltransferase activity"/>
    <property type="evidence" value="ECO:0007669"/>
    <property type="project" value="UniProtKB-KW"/>
</dbReference>
<sequence>MQYDGKAPPYFRGDASDKYSVDEWEELMDVYLKKKGVPLAEHHQEITSKLMGKARDIVKITLRNNPSLKPHENPKAIISILKQHFSEMLYSSMPLADFYCTVPVTGENAVEYWIRLNKAVDVADECLKREGRRVEEPSREVTRMFVKHCPDPSLAAVLKFKSADKWTASEIQERLDDYQAEMKAQSLTKPRRLPVKPVTAHAQTTTPDDVATTSCPIVPPARAEVMAMPPTQFDGNSMQALVRLLDRALSQNSQAAVRGQHLSDPVQRRPCRTLRSDEDPEQLYVNACTAVPEGVTVVMQNTQKIQPFSELFYAPVIVNSQFQLKGMLDSGSMACTFSEVAEQKMQEENILSESKPIETQVVLIGCGGKQTKPKCAYEVELQVYGVKCVVPVLVVPGQHDDLILGTNVLKHIMHQMKNSDEYWRLISNGSPQSSPECAQFLDVMASVSRWRGEETPSKVGTVKLTQAVTVLARQEHLVWGRLPSNVPMSLGSTVVVEPTSSKSMPGNIMVGRVVTPLWGDRWIPMKITNLSDKPITLKRNCKLADVSPCLAAEDFEVFQSFSHAEKVAQEKQPTTDHRSTDLKQRLHDVGLSQVDMGSWSASHTAKEQLVQLLENYNDVFSKHALDCGKAEGFVHRIRLTDDRPFRLPYRRVPPAHYQKLRQVLTEMEEQGIIRKSTTKLAPYTFDLRHIAGTKNIVADALSRDPFATTISHRLITEPYDCLLAAADEVREDGVQDTFRLKVQYHQVKKTTDIVTTQSDPLPLNCNTATVRALLDVHDHWDVATESRAAQLVQSLLHLAPPGQDPLPVFSLEELQKSQEMDPVISKIVPFVNRRRRPSRREKAGFDAKLLVLVRQWERLRIQDGVLYRVTKDPLSRQKKHQYVMPQSLQEKALCGIHDLAGHQGQARTLHLARQRFFWPKMDRDVKEYVKCCQRCILAKTPEPSARAPLENIRTSAPMELVCLDFWSAEDSKQRSVDVLVLTDHFTKLAHAFPCANQTAKQVAKKVWDHVFCVYGFPERIHTDQGSNFESELIAELLKLSGVSKSHTTSYHPMGNGGTERFNRTLGSMIRALPLRTKQQWPQQIQTLTFAYNATVHETTGFAPFQLMFGRVPRLPIDVMFKQVLRDPVVVDHGSYVKTLMSHLHEAASIAQKHTVKEQRKQAKGYNKRVKGSYLNIGNRVLLANKGERGKKKLADKWEGTVYTVKDRNSQTHIYKLEDDKGRTKVVHRNLILDISFLPVGSPENSQCSGTLSSIGSEIESRTEDNIDSLELDDSEDRTSAWVLSGSGGTECQESSLDGESQSSQDQLSQNAEEFRCGRRTDEDRESVSSRKQQTDKQTDSDSLAVIPDDELSVIRDRSAHVVDTDQHTLVDASGATHVARTRAGRVVKRVNRLIETMAQKPFSIQGLADTFTKKSQSLLSLF</sequence>
<feature type="region of interest" description="Disordered" evidence="2">
    <location>
        <begin position="1242"/>
        <end position="1342"/>
    </location>
</feature>
<evidence type="ECO:0000256" key="2">
    <source>
        <dbReference type="SAM" id="MobiDB-lite"/>
    </source>
</evidence>
<evidence type="ECO:0000313" key="4">
    <source>
        <dbReference type="EMBL" id="KAJ8333903.1"/>
    </source>
</evidence>
<dbReference type="GO" id="GO:0003676">
    <property type="term" value="F:nucleic acid binding"/>
    <property type="evidence" value="ECO:0007669"/>
    <property type="project" value="InterPro"/>
</dbReference>
<dbReference type="InterPro" id="IPR012337">
    <property type="entry name" value="RNaseH-like_sf"/>
</dbReference>
<dbReference type="GO" id="GO:0004519">
    <property type="term" value="F:endonuclease activity"/>
    <property type="evidence" value="ECO:0007669"/>
    <property type="project" value="UniProtKB-KW"/>
</dbReference>
<protein>
    <recommendedName>
        <fullName evidence="1">Gypsy retrotransposon integrase-like protein 1</fullName>
    </recommendedName>
</protein>
<dbReference type="Gene3D" id="3.30.420.10">
    <property type="entry name" value="Ribonuclease H-like superfamily/Ribonuclease H"/>
    <property type="match status" value="1"/>
</dbReference>
<evidence type="ECO:0000259" key="3">
    <source>
        <dbReference type="PROSITE" id="PS50994"/>
    </source>
</evidence>
<feature type="compositionally biased region" description="Polar residues" evidence="2">
    <location>
        <begin position="201"/>
        <end position="215"/>
    </location>
</feature>
<dbReference type="Pfam" id="PF17921">
    <property type="entry name" value="Integrase_H2C2"/>
    <property type="match status" value="1"/>
</dbReference>
<dbReference type="PANTHER" id="PTHR37984">
    <property type="entry name" value="PROTEIN CBG26694"/>
    <property type="match status" value="1"/>
</dbReference>
<feature type="compositionally biased region" description="Acidic residues" evidence="2">
    <location>
        <begin position="1265"/>
        <end position="1275"/>
    </location>
</feature>
<dbReference type="FunFam" id="3.30.420.10:FF:000032">
    <property type="entry name" value="Retrovirus-related Pol polyprotein from transposon 297-like Protein"/>
    <property type="match status" value="1"/>
</dbReference>
<reference evidence="4" key="1">
    <citation type="journal article" date="2023" name="Science">
        <title>Genome structures resolve the early diversification of teleost fishes.</title>
        <authorList>
            <person name="Parey E."/>
            <person name="Louis A."/>
            <person name="Montfort J."/>
            <person name="Bouchez O."/>
            <person name="Roques C."/>
            <person name="Iampietro C."/>
            <person name="Lluch J."/>
            <person name="Castinel A."/>
            <person name="Donnadieu C."/>
            <person name="Desvignes T."/>
            <person name="Floi Bucao C."/>
            <person name="Jouanno E."/>
            <person name="Wen M."/>
            <person name="Mejri S."/>
            <person name="Dirks R."/>
            <person name="Jansen H."/>
            <person name="Henkel C."/>
            <person name="Chen W.J."/>
            <person name="Zahm M."/>
            <person name="Cabau C."/>
            <person name="Klopp C."/>
            <person name="Thompson A.W."/>
            <person name="Robinson-Rechavi M."/>
            <person name="Braasch I."/>
            <person name="Lecointre G."/>
            <person name="Bobe J."/>
            <person name="Postlethwait J.H."/>
            <person name="Berthelot C."/>
            <person name="Roest Crollius H."/>
            <person name="Guiguen Y."/>
        </authorList>
    </citation>
    <scope>NUCLEOTIDE SEQUENCE</scope>
    <source>
        <strain evidence="4">WJC10195</strain>
    </source>
</reference>
<dbReference type="InterPro" id="IPR036397">
    <property type="entry name" value="RNaseH_sf"/>
</dbReference>
<keyword evidence="5" id="KW-1185">Reference proteome</keyword>
<dbReference type="FunFam" id="1.10.340.70:FF:000001">
    <property type="entry name" value="Retrovirus-related Pol polyprotein from transposon gypsy-like Protein"/>
    <property type="match status" value="1"/>
</dbReference>
<dbReference type="Pfam" id="PF00665">
    <property type="entry name" value="rve"/>
    <property type="match status" value="1"/>
</dbReference>
<dbReference type="PROSITE" id="PS50994">
    <property type="entry name" value="INTEGRASE"/>
    <property type="match status" value="1"/>
</dbReference>
<dbReference type="GO" id="GO:0015074">
    <property type="term" value="P:DNA integration"/>
    <property type="evidence" value="ECO:0007669"/>
    <property type="project" value="InterPro"/>
</dbReference>
<evidence type="ECO:0000313" key="5">
    <source>
        <dbReference type="Proteomes" id="UP001152622"/>
    </source>
</evidence>
<dbReference type="InterPro" id="IPR043502">
    <property type="entry name" value="DNA/RNA_pol_sf"/>
</dbReference>
<dbReference type="InterPro" id="IPR041588">
    <property type="entry name" value="Integrase_H2C2"/>
</dbReference>
<dbReference type="EMBL" id="JAINUF010000022">
    <property type="protein sequence ID" value="KAJ8333903.1"/>
    <property type="molecule type" value="Genomic_DNA"/>
</dbReference>
<accession>A0A9Q1E7Z3</accession>
<dbReference type="Proteomes" id="UP001152622">
    <property type="component" value="Chromosome 22"/>
</dbReference>
<gene>
    <name evidence="4" type="ORF">SKAU_G00412220</name>
</gene>
<feature type="domain" description="Integrase catalytic" evidence="3">
    <location>
        <begin position="953"/>
        <end position="1111"/>
    </location>
</feature>
<evidence type="ECO:0000256" key="1">
    <source>
        <dbReference type="ARBA" id="ARBA00039658"/>
    </source>
</evidence>
<dbReference type="Gene3D" id="2.40.70.10">
    <property type="entry name" value="Acid Proteases"/>
    <property type="match status" value="1"/>
</dbReference>
<dbReference type="Gene3D" id="1.10.340.70">
    <property type="match status" value="1"/>
</dbReference>